<dbReference type="GO" id="GO:0016616">
    <property type="term" value="F:oxidoreductase activity, acting on the CH-OH group of donors, NAD or NADP as acceptor"/>
    <property type="evidence" value="ECO:0007669"/>
    <property type="project" value="InterPro"/>
</dbReference>
<name>A0A0F3NXB1_ORITS</name>
<reference evidence="1 2" key="1">
    <citation type="submission" date="2015-01" db="EMBL/GenBank/DDBJ databases">
        <title>Genome Sequencing of Rickettsiales.</title>
        <authorList>
            <person name="Daugherty S.C."/>
            <person name="Su Q."/>
            <person name="Abolude K."/>
            <person name="Beier-Sexton M."/>
            <person name="Carlyon J.A."/>
            <person name="Carter R."/>
            <person name="Day N.P."/>
            <person name="Dumler S.J."/>
            <person name="Dyachenko V."/>
            <person name="Godinez A."/>
            <person name="Kurtti T.J."/>
            <person name="Lichay M."/>
            <person name="Mullins K.E."/>
            <person name="Ott S."/>
            <person name="Pappas-Brown V."/>
            <person name="Paris D.H."/>
            <person name="Patel P."/>
            <person name="Richards A.L."/>
            <person name="Sadzewicz L."/>
            <person name="Sears K."/>
            <person name="Seidman D."/>
            <person name="Sengamalay N."/>
            <person name="Stenos J."/>
            <person name="Tallon L.J."/>
            <person name="Vincent G."/>
            <person name="Fraser C.M."/>
            <person name="Munderloh U."/>
            <person name="Dunning-Hotopp J.C."/>
        </authorList>
    </citation>
    <scope>NUCLEOTIDE SEQUENCE [LARGE SCALE GENOMIC DNA]</scope>
    <source>
        <strain evidence="1 2">TA716</strain>
    </source>
</reference>
<proteinExistence type="predicted"/>
<dbReference type="Proteomes" id="UP000033671">
    <property type="component" value="Unassembled WGS sequence"/>
</dbReference>
<dbReference type="EMBL" id="LAOA01000139">
    <property type="protein sequence ID" value="KJV71519.1"/>
    <property type="molecule type" value="Genomic_DNA"/>
</dbReference>
<dbReference type="AlphaFoldDB" id="A0A0F3NXB1"/>
<evidence type="ECO:0000313" key="2">
    <source>
        <dbReference type="Proteomes" id="UP000033671"/>
    </source>
</evidence>
<dbReference type="GO" id="GO:0004470">
    <property type="term" value="F:malic enzyme activity"/>
    <property type="evidence" value="ECO:0007669"/>
    <property type="project" value="InterPro"/>
</dbReference>
<sequence length="42" mass="4511">MTTTKPLATQHDLALAYSPGVSAPCLKIVDNINAIYDYTSRG</sequence>
<dbReference type="InterPro" id="IPR046346">
    <property type="entry name" value="Aminoacid_DH-like_N_sf"/>
</dbReference>
<gene>
    <name evidence="1" type="ORF">OTSTA716_2241</name>
</gene>
<evidence type="ECO:0000313" key="1">
    <source>
        <dbReference type="EMBL" id="KJV71519.1"/>
    </source>
</evidence>
<feature type="non-terminal residue" evidence="1">
    <location>
        <position position="42"/>
    </location>
</feature>
<dbReference type="InterPro" id="IPR037062">
    <property type="entry name" value="Malic_N_dom_sf"/>
</dbReference>
<accession>A0A0F3NXB1</accession>
<protein>
    <submittedName>
        <fullName evidence="1">Malic enzyme, N-terminal domain protein</fullName>
    </submittedName>
</protein>
<dbReference type="Gene3D" id="3.40.50.10380">
    <property type="entry name" value="Malic enzyme, N-terminal domain"/>
    <property type="match status" value="1"/>
</dbReference>
<dbReference type="SUPFAM" id="SSF53223">
    <property type="entry name" value="Aminoacid dehydrogenase-like, N-terminal domain"/>
    <property type="match status" value="1"/>
</dbReference>
<organism evidence="1 2">
    <name type="scientific">Orientia tsutsugamushi str. TA716</name>
    <dbReference type="NCBI Taxonomy" id="1359175"/>
    <lineage>
        <taxon>Bacteria</taxon>
        <taxon>Pseudomonadati</taxon>
        <taxon>Pseudomonadota</taxon>
        <taxon>Alphaproteobacteria</taxon>
        <taxon>Rickettsiales</taxon>
        <taxon>Rickettsiaceae</taxon>
        <taxon>Rickettsieae</taxon>
        <taxon>Orientia</taxon>
    </lineage>
</organism>
<comment type="caution">
    <text evidence="1">The sequence shown here is derived from an EMBL/GenBank/DDBJ whole genome shotgun (WGS) entry which is preliminary data.</text>
</comment>